<dbReference type="Gene3D" id="2.40.30.10">
    <property type="entry name" value="Translation factors"/>
    <property type="match status" value="1"/>
</dbReference>
<comment type="similarity">
    <text evidence="1">Belongs to the TRAFAC class translation factor GTPase superfamily. Classic translation factor GTPase family. IF-2 subfamily.</text>
</comment>
<name>A0ABN9QT92_9DINO</name>
<dbReference type="Pfam" id="PF00009">
    <property type="entry name" value="GTP_EFTU"/>
    <property type="match status" value="1"/>
</dbReference>
<evidence type="ECO:0000256" key="2">
    <source>
        <dbReference type="ARBA" id="ARBA00022540"/>
    </source>
</evidence>
<keyword evidence="5" id="KW-0342">GTP-binding</keyword>
<dbReference type="SUPFAM" id="SSF52540">
    <property type="entry name" value="P-loop containing nucleoside triphosphate hydrolases"/>
    <property type="match status" value="1"/>
</dbReference>
<dbReference type="NCBIfam" id="TIGR00231">
    <property type="entry name" value="small_GTP"/>
    <property type="match status" value="1"/>
</dbReference>
<evidence type="ECO:0000256" key="5">
    <source>
        <dbReference type="ARBA" id="ARBA00023134"/>
    </source>
</evidence>
<sequence length="524" mass="59347">MGHVDTGKTKLLDKIRRTNVQEGEAGGITQQIGATFFPDIALQEQTKKVDPNFDLEVPGIMVIDTPGHESFNNLRKRGSSLCDLAILVIDIMHGLEPQTVESLELLKKRKCPFVIALNKIDVCYQNSKTYTCVREALDRQEQFVRDEFRQRYDKVVLQLNELGLNVALYWENDDYRRNISIVPTSALTGEGVPDLLYMLLYLAQTLMASKLEVEEELQCTVIEVKTIEGLGTTIDVILVNGTLREGDQIVLAGMDGPIVTTIRALLTPQPMKEMRVKNEYVHHAMINQSMGVKICAPGLDQAVAGTELQVVGPDDDLEELKDRTTWTTSSTASSTALRSRPRACTSRPARWARWRPSCASCRTDMKIPVFDVGIGEVFKKDVKKAMIMKEKKHPEYAVMLCFDVKVNREAMEQAKTDGVQIFTADIIYHLFDKFTAYMEKHKESPRRPVRARRPSSLSSSRSTRTTSSPERTRLSARSRFWEARYAWARQSASPRRTIWRLGVLQESRKTGSPCRLPGKEKRFA</sequence>
<protein>
    <recommendedName>
        <fullName evidence="7">Tr-type G domain-containing protein</fullName>
    </recommendedName>
</protein>
<evidence type="ECO:0000313" key="9">
    <source>
        <dbReference type="Proteomes" id="UP001189429"/>
    </source>
</evidence>
<proteinExistence type="inferred from homology"/>
<feature type="domain" description="Tr-type G" evidence="7">
    <location>
        <begin position="1"/>
        <end position="207"/>
    </location>
</feature>
<keyword evidence="4" id="KW-0648">Protein biosynthesis</keyword>
<dbReference type="InterPro" id="IPR000795">
    <property type="entry name" value="T_Tr_GTP-bd_dom"/>
</dbReference>
<dbReference type="CDD" id="cd01887">
    <property type="entry name" value="IF2_eIF5B"/>
    <property type="match status" value="1"/>
</dbReference>
<keyword evidence="3" id="KW-0547">Nucleotide-binding</keyword>
<dbReference type="Proteomes" id="UP001189429">
    <property type="component" value="Unassembled WGS sequence"/>
</dbReference>
<feature type="region of interest" description="Disordered" evidence="6">
    <location>
        <begin position="442"/>
        <end position="473"/>
    </location>
</feature>
<evidence type="ECO:0000256" key="6">
    <source>
        <dbReference type="SAM" id="MobiDB-lite"/>
    </source>
</evidence>
<dbReference type="InterPro" id="IPR023115">
    <property type="entry name" value="TIF_IF2_dom3"/>
</dbReference>
<organism evidence="8 9">
    <name type="scientific">Prorocentrum cordatum</name>
    <dbReference type="NCBI Taxonomy" id="2364126"/>
    <lineage>
        <taxon>Eukaryota</taxon>
        <taxon>Sar</taxon>
        <taxon>Alveolata</taxon>
        <taxon>Dinophyceae</taxon>
        <taxon>Prorocentrales</taxon>
        <taxon>Prorocentraceae</taxon>
        <taxon>Prorocentrum</taxon>
    </lineage>
</organism>
<dbReference type="SUPFAM" id="SSF52156">
    <property type="entry name" value="Initiation factor IF2/eIF5b, domain 3"/>
    <property type="match status" value="1"/>
</dbReference>
<dbReference type="Gene3D" id="3.40.50.300">
    <property type="entry name" value="P-loop containing nucleotide triphosphate hydrolases"/>
    <property type="match status" value="1"/>
</dbReference>
<dbReference type="InterPro" id="IPR027417">
    <property type="entry name" value="P-loop_NTPase"/>
</dbReference>
<evidence type="ECO:0000256" key="1">
    <source>
        <dbReference type="ARBA" id="ARBA00007733"/>
    </source>
</evidence>
<dbReference type="PANTHER" id="PTHR43381">
    <property type="entry name" value="TRANSLATION INITIATION FACTOR IF-2-RELATED"/>
    <property type="match status" value="1"/>
</dbReference>
<dbReference type="EMBL" id="CAUYUJ010004169">
    <property type="protein sequence ID" value="CAK0808420.1"/>
    <property type="molecule type" value="Genomic_DNA"/>
</dbReference>
<gene>
    <name evidence="8" type="ORF">PCOR1329_LOCUS14034</name>
</gene>
<dbReference type="InterPro" id="IPR005225">
    <property type="entry name" value="Small_GTP-bd"/>
</dbReference>
<reference evidence="8" key="1">
    <citation type="submission" date="2023-10" db="EMBL/GenBank/DDBJ databases">
        <authorList>
            <person name="Chen Y."/>
            <person name="Shah S."/>
            <person name="Dougan E. K."/>
            <person name="Thang M."/>
            <person name="Chan C."/>
        </authorList>
    </citation>
    <scope>NUCLEOTIDE SEQUENCE [LARGE SCALE GENOMIC DNA]</scope>
</reference>
<evidence type="ECO:0000256" key="3">
    <source>
        <dbReference type="ARBA" id="ARBA00022741"/>
    </source>
</evidence>
<keyword evidence="2" id="KW-0396">Initiation factor</keyword>
<accession>A0ABN9QT92</accession>
<dbReference type="InterPro" id="IPR015760">
    <property type="entry name" value="TIF_IF2"/>
</dbReference>
<dbReference type="InterPro" id="IPR036925">
    <property type="entry name" value="TIF_IF2_dom3_sf"/>
</dbReference>
<dbReference type="PANTHER" id="PTHR43381:SF4">
    <property type="entry name" value="EUKARYOTIC TRANSLATION INITIATION FACTOR 5B"/>
    <property type="match status" value="1"/>
</dbReference>
<keyword evidence="9" id="KW-1185">Reference proteome</keyword>
<comment type="caution">
    <text evidence="8">The sequence shown here is derived from an EMBL/GenBank/DDBJ whole genome shotgun (WGS) entry which is preliminary data.</text>
</comment>
<dbReference type="Pfam" id="PF11987">
    <property type="entry name" value="IF-2"/>
    <property type="match status" value="1"/>
</dbReference>
<evidence type="ECO:0000256" key="4">
    <source>
        <dbReference type="ARBA" id="ARBA00022917"/>
    </source>
</evidence>
<evidence type="ECO:0000259" key="7">
    <source>
        <dbReference type="PROSITE" id="PS51722"/>
    </source>
</evidence>
<dbReference type="Gene3D" id="3.40.50.10050">
    <property type="entry name" value="Translation initiation factor IF- 2, domain 3"/>
    <property type="match status" value="1"/>
</dbReference>
<dbReference type="PRINTS" id="PR00315">
    <property type="entry name" value="ELONGATNFCT"/>
</dbReference>
<dbReference type="CDD" id="cd03703">
    <property type="entry name" value="aeIF5B_II"/>
    <property type="match status" value="1"/>
</dbReference>
<evidence type="ECO:0000313" key="8">
    <source>
        <dbReference type="EMBL" id="CAK0808420.1"/>
    </source>
</evidence>
<feature type="compositionally biased region" description="Low complexity" evidence="6">
    <location>
        <begin position="454"/>
        <end position="469"/>
    </location>
</feature>
<dbReference type="PROSITE" id="PS51722">
    <property type="entry name" value="G_TR_2"/>
    <property type="match status" value="1"/>
</dbReference>